<protein>
    <submittedName>
        <fullName evidence="1">Transcriptional regulator</fullName>
    </submittedName>
</protein>
<dbReference type="PROSITE" id="PS51197">
    <property type="entry name" value="HTH_RRF2_2"/>
    <property type="match status" value="1"/>
</dbReference>
<dbReference type="NCBIfam" id="TIGR00738">
    <property type="entry name" value="rrf2_super"/>
    <property type="match status" value="1"/>
</dbReference>
<evidence type="ECO:0000313" key="1">
    <source>
        <dbReference type="EMBL" id="OHX64591.1"/>
    </source>
</evidence>
<dbReference type="SUPFAM" id="SSF46785">
    <property type="entry name" value="Winged helix' DNA-binding domain"/>
    <property type="match status" value="1"/>
</dbReference>
<dbReference type="Gene3D" id="1.10.10.10">
    <property type="entry name" value="Winged helix-like DNA-binding domain superfamily/Winged helix DNA-binding domain"/>
    <property type="match status" value="1"/>
</dbReference>
<organism evidence="1 2">
    <name type="scientific">Flammeovirga pacifica</name>
    <dbReference type="NCBI Taxonomy" id="915059"/>
    <lineage>
        <taxon>Bacteria</taxon>
        <taxon>Pseudomonadati</taxon>
        <taxon>Bacteroidota</taxon>
        <taxon>Cytophagia</taxon>
        <taxon>Cytophagales</taxon>
        <taxon>Flammeovirgaceae</taxon>
        <taxon>Flammeovirga</taxon>
    </lineage>
</organism>
<dbReference type="InterPro" id="IPR000944">
    <property type="entry name" value="Tscrpt_reg_Rrf2"/>
</dbReference>
<dbReference type="AlphaFoldDB" id="A0A1S1YU86"/>
<dbReference type="GO" id="GO:0003700">
    <property type="term" value="F:DNA-binding transcription factor activity"/>
    <property type="evidence" value="ECO:0007669"/>
    <property type="project" value="TreeGrafter"/>
</dbReference>
<dbReference type="GO" id="GO:0005829">
    <property type="term" value="C:cytosol"/>
    <property type="evidence" value="ECO:0007669"/>
    <property type="project" value="TreeGrafter"/>
</dbReference>
<dbReference type="InterPro" id="IPR036390">
    <property type="entry name" value="WH_DNA-bd_sf"/>
</dbReference>
<keyword evidence="2" id="KW-1185">Reference proteome</keyword>
<dbReference type="EMBL" id="JRYR02000002">
    <property type="protein sequence ID" value="OHX64591.1"/>
    <property type="molecule type" value="Genomic_DNA"/>
</dbReference>
<accession>A0A1S1YU86</accession>
<name>A0A1S1YU86_FLAPC</name>
<dbReference type="PANTHER" id="PTHR33221">
    <property type="entry name" value="WINGED HELIX-TURN-HELIX TRANSCRIPTIONAL REGULATOR, RRF2 FAMILY"/>
    <property type="match status" value="1"/>
</dbReference>
<dbReference type="RefSeq" id="WP_044217143.1">
    <property type="nucleotide sequence ID" value="NZ_JRYR02000002.1"/>
</dbReference>
<gene>
    <name evidence="1" type="ORF">NH26_23760</name>
</gene>
<dbReference type="PANTHER" id="PTHR33221:SF13">
    <property type="entry name" value="TRANSCRIPTIONAL REGULATOR-RELATED"/>
    <property type="match status" value="1"/>
</dbReference>
<reference evidence="1 2" key="1">
    <citation type="journal article" date="2012" name="Int. J. Syst. Evol. Microbiol.">
        <title>Flammeovirga pacifica sp. nov., isolated from deep-sea sediment.</title>
        <authorList>
            <person name="Xu H."/>
            <person name="Fu Y."/>
            <person name="Yang N."/>
            <person name="Ding Z."/>
            <person name="Lai Q."/>
            <person name="Zeng R."/>
        </authorList>
    </citation>
    <scope>NUCLEOTIDE SEQUENCE [LARGE SCALE GENOMIC DNA]</scope>
    <source>
        <strain evidence="2">DSM 24597 / LMG 26175 / WPAGA1</strain>
    </source>
</reference>
<evidence type="ECO:0000313" key="2">
    <source>
        <dbReference type="Proteomes" id="UP000179797"/>
    </source>
</evidence>
<dbReference type="OrthoDB" id="9808360at2"/>
<proteinExistence type="predicted"/>
<dbReference type="InterPro" id="IPR036388">
    <property type="entry name" value="WH-like_DNA-bd_sf"/>
</dbReference>
<comment type="caution">
    <text evidence="1">The sequence shown here is derived from an EMBL/GenBank/DDBJ whole genome shotgun (WGS) entry which is preliminary data.</text>
</comment>
<dbReference type="STRING" id="915059.NH26_23760"/>
<dbReference type="Pfam" id="PF02082">
    <property type="entry name" value="Rrf2"/>
    <property type="match status" value="1"/>
</dbReference>
<sequence>MLSKACTYGIRAMVYITQKTEEGLRVGSRDIAEHTKVPEPFIAKILQQMKKVGLIESAKGPKGGFYMLENQLDITLYKIVESIDGDNLMTSCGLGFEHCSDEKPCPLHSHFKGIKKDLNKMLSETTILDLAKGVDNGEAFLV</sequence>
<dbReference type="Proteomes" id="UP000179797">
    <property type="component" value="Unassembled WGS sequence"/>
</dbReference>